<dbReference type="Gene3D" id="3.40.50.300">
    <property type="entry name" value="P-loop containing nucleotide triphosphate hydrolases"/>
    <property type="match status" value="2"/>
</dbReference>
<dbReference type="STRING" id="756272.Plabr_1547"/>
<dbReference type="Proteomes" id="UP000006860">
    <property type="component" value="Chromosome"/>
</dbReference>
<evidence type="ECO:0000256" key="6">
    <source>
        <dbReference type="PROSITE-ProRule" id="PRU00552"/>
    </source>
</evidence>
<feature type="compositionally biased region" description="Gly residues" evidence="7">
    <location>
        <begin position="439"/>
        <end position="448"/>
    </location>
</feature>
<feature type="domain" description="DEAD-box RNA helicase Q" evidence="10">
    <location>
        <begin position="2"/>
        <end position="30"/>
    </location>
</feature>
<dbReference type="GO" id="GO:0003724">
    <property type="term" value="F:RNA helicase activity"/>
    <property type="evidence" value="ECO:0007669"/>
    <property type="project" value="InterPro"/>
</dbReference>
<keyword evidence="4" id="KW-0067">ATP-binding</keyword>
<dbReference type="GO" id="GO:0016787">
    <property type="term" value="F:hydrolase activity"/>
    <property type="evidence" value="ECO:0007669"/>
    <property type="project" value="UniProtKB-KW"/>
</dbReference>
<evidence type="ECO:0000256" key="1">
    <source>
        <dbReference type="ARBA" id="ARBA00022741"/>
    </source>
</evidence>
<evidence type="ECO:0000259" key="10">
    <source>
        <dbReference type="PROSITE" id="PS51195"/>
    </source>
</evidence>
<name>F0SRN5_RUBBR</name>
<keyword evidence="1" id="KW-0547">Nucleotide-binding</keyword>
<dbReference type="EMBL" id="CP002546">
    <property type="protein sequence ID" value="ADY59158.1"/>
    <property type="molecule type" value="Genomic_DNA"/>
</dbReference>
<dbReference type="InterPro" id="IPR014001">
    <property type="entry name" value="Helicase_ATP-bd"/>
</dbReference>
<comment type="similarity">
    <text evidence="5">Belongs to the DEAD box helicase family.</text>
</comment>
<feature type="short sequence motif" description="Q motif" evidence="6">
    <location>
        <begin position="2"/>
        <end position="30"/>
    </location>
</feature>
<feature type="compositionally biased region" description="Basic residues" evidence="7">
    <location>
        <begin position="388"/>
        <end position="398"/>
    </location>
</feature>
<dbReference type="InterPro" id="IPR001650">
    <property type="entry name" value="Helicase_C-like"/>
</dbReference>
<dbReference type="PANTHER" id="PTHR47959:SF13">
    <property type="entry name" value="ATP-DEPENDENT RNA HELICASE RHLE"/>
    <property type="match status" value="1"/>
</dbReference>
<dbReference type="HOGENOM" id="CLU_003041_28_3_0"/>
<evidence type="ECO:0000256" key="3">
    <source>
        <dbReference type="ARBA" id="ARBA00022806"/>
    </source>
</evidence>
<evidence type="ECO:0000313" key="11">
    <source>
        <dbReference type="EMBL" id="ADY59158.1"/>
    </source>
</evidence>
<dbReference type="PANTHER" id="PTHR47959">
    <property type="entry name" value="ATP-DEPENDENT RNA HELICASE RHLE-RELATED"/>
    <property type="match status" value="1"/>
</dbReference>
<keyword evidence="3 11" id="KW-0347">Helicase</keyword>
<evidence type="ECO:0000259" key="8">
    <source>
        <dbReference type="PROSITE" id="PS51192"/>
    </source>
</evidence>
<dbReference type="GO" id="GO:0005524">
    <property type="term" value="F:ATP binding"/>
    <property type="evidence" value="ECO:0007669"/>
    <property type="project" value="UniProtKB-KW"/>
</dbReference>
<gene>
    <name evidence="11" type="ordered locus">Plabr_1547</name>
</gene>
<evidence type="ECO:0000259" key="9">
    <source>
        <dbReference type="PROSITE" id="PS51194"/>
    </source>
</evidence>
<proteinExistence type="inferred from homology"/>
<dbReference type="RefSeq" id="WP_013627886.1">
    <property type="nucleotide sequence ID" value="NC_015174.1"/>
</dbReference>
<dbReference type="PROSITE" id="PS51194">
    <property type="entry name" value="HELICASE_CTER"/>
    <property type="match status" value="1"/>
</dbReference>
<organism evidence="11 12">
    <name type="scientific">Rubinisphaera brasiliensis (strain ATCC 49424 / DSM 5305 / JCM 21570 / IAM 15109 / NBRC 103401 / IFAM 1448)</name>
    <name type="common">Planctomyces brasiliensis</name>
    <dbReference type="NCBI Taxonomy" id="756272"/>
    <lineage>
        <taxon>Bacteria</taxon>
        <taxon>Pseudomonadati</taxon>
        <taxon>Planctomycetota</taxon>
        <taxon>Planctomycetia</taxon>
        <taxon>Planctomycetales</taxon>
        <taxon>Planctomycetaceae</taxon>
        <taxon>Rubinisphaera</taxon>
    </lineage>
</organism>
<dbReference type="InterPro" id="IPR011545">
    <property type="entry name" value="DEAD/DEAH_box_helicase_dom"/>
</dbReference>
<feature type="region of interest" description="Disordered" evidence="7">
    <location>
        <begin position="370"/>
        <end position="475"/>
    </location>
</feature>
<evidence type="ECO:0000256" key="5">
    <source>
        <dbReference type="ARBA" id="ARBA00038437"/>
    </source>
</evidence>
<dbReference type="GO" id="GO:0003676">
    <property type="term" value="F:nucleic acid binding"/>
    <property type="evidence" value="ECO:0007669"/>
    <property type="project" value="InterPro"/>
</dbReference>
<dbReference type="SMART" id="SM00487">
    <property type="entry name" value="DEXDc"/>
    <property type="match status" value="1"/>
</dbReference>
<dbReference type="eggNOG" id="COG0513">
    <property type="taxonomic scope" value="Bacteria"/>
</dbReference>
<accession>F0SRN5</accession>
<feature type="compositionally biased region" description="Basic residues" evidence="7">
    <location>
        <begin position="418"/>
        <end position="427"/>
    </location>
</feature>
<dbReference type="SUPFAM" id="SSF52540">
    <property type="entry name" value="P-loop containing nucleoside triphosphate hydrolases"/>
    <property type="match status" value="1"/>
</dbReference>
<feature type="compositionally biased region" description="Gly residues" evidence="7">
    <location>
        <begin position="402"/>
        <end position="413"/>
    </location>
</feature>
<dbReference type="Pfam" id="PF00270">
    <property type="entry name" value="DEAD"/>
    <property type="match status" value="1"/>
</dbReference>
<dbReference type="PROSITE" id="PS51195">
    <property type="entry name" value="Q_MOTIF"/>
    <property type="match status" value="1"/>
</dbReference>
<dbReference type="AlphaFoldDB" id="F0SRN5"/>
<feature type="domain" description="Helicase ATP-binding" evidence="8">
    <location>
        <begin position="33"/>
        <end position="208"/>
    </location>
</feature>
<dbReference type="GO" id="GO:0005829">
    <property type="term" value="C:cytosol"/>
    <property type="evidence" value="ECO:0007669"/>
    <property type="project" value="TreeGrafter"/>
</dbReference>
<dbReference type="InterPro" id="IPR044742">
    <property type="entry name" value="DEAD/DEAH_RhlB"/>
</dbReference>
<evidence type="ECO:0000256" key="2">
    <source>
        <dbReference type="ARBA" id="ARBA00022801"/>
    </source>
</evidence>
<dbReference type="InterPro" id="IPR050079">
    <property type="entry name" value="DEAD_box_RNA_helicase"/>
</dbReference>
<reference evidence="12" key="1">
    <citation type="submission" date="2011-02" db="EMBL/GenBank/DDBJ databases">
        <title>The complete genome of Planctomyces brasiliensis DSM 5305.</title>
        <authorList>
            <person name="Lucas S."/>
            <person name="Copeland A."/>
            <person name="Lapidus A."/>
            <person name="Bruce D."/>
            <person name="Goodwin L."/>
            <person name="Pitluck S."/>
            <person name="Kyrpides N."/>
            <person name="Mavromatis K."/>
            <person name="Pagani I."/>
            <person name="Ivanova N."/>
            <person name="Ovchinnikova G."/>
            <person name="Lu M."/>
            <person name="Detter J.C."/>
            <person name="Han C."/>
            <person name="Land M."/>
            <person name="Hauser L."/>
            <person name="Markowitz V."/>
            <person name="Cheng J.-F."/>
            <person name="Hugenholtz P."/>
            <person name="Woyke T."/>
            <person name="Wu D."/>
            <person name="Tindall B."/>
            <person name="Pomrenke H.G."/>
            <person name="Brambilla E."/>
            <person name="Klenk H.-P."/>
            <person name="Eisen J.A."/>
        </authorList>
    </citation>
    <scope>NUCLEOTIDE SEQUENCE [LARGE SCALE GENOMIC DNA]</scope>
    <source>
        <strain evidence="12">ATCC 49424 / DSM 5305 / JCM 21570 / NBRC 103401 / IFAM 1448</strain>
    </source>
</reference>
<evidence type="ECO:0000313" key="12">
    <source>
        <dbReference type="Proteomes" id="UP000006860"/>
    </source>
</evidence>
<dbReference type="SMART" id="SM00490">
    <property type="entry name" value="HELICc"/>
    <property type="match status" value="1"/>
</dbReference>
<dbReference type="KEGG" id="pbs:Plabr_1547"/>
<dbReference type="InterPro" id="IPR014014">
    <property type="entry name" value="RNA_helicase_DEAD_Q_motif"/>
</dbReference>
<feature type="compositionally biased region" description="Basic residues" evidence="7">
    <location>
        <begin position="454"/>
        <end position="468"/>
    </location>
</feature>
<dbReference type="CDD" id="cd00268">
    <property type="entry name" value="DEADc"/>
    <property type="match status" value="1"/>
</dbReference>
<evidence type="ECO:0000256" key="4">
    <source>
        <dbReference type="ARBA" id="ARBA00022840"/>
    </source>
</evidence>
<dbReference type="OrthoDB" id="9805696at2"/>
<evidence type="ECO:0000256" key="7">
    <source>
        <dbReference type="SAM" id="MobiDB-lite"/>
    </source>
</evidence>
<keyword evidence="2" id="KW-0378">Hydrolase</keyword>
<protein>
    <submittedName>
        <fullName evidence="11">DEAD/DEAH box helicase domain protein</fullName>
    </submittedName>
</protein>
<dbReference type="Pfam" id="PF00271">
    <property type="entry name" value="Helicase_C"/>
    <property type="match status" value="1"/>
</dbReference>
<keyword evidence="12" id="KW-1185">Reference proteome</keyword>
<dbReference type="InterPro" id="IPR027417">
    <property type="entry name" value="P-loop_NTPase"/>
</dbReference>
<dbReference type="PROSITE" id="PS51192">
    <property type="entry name" value="HELICASE_ATP_BIND_1"/>
    <property type="match status" value="1"/>
</dbReference>
<feature type="domain" description="Helicase C-terminal" evidence="9">
    <location>
        <begin position="219"/>
        <end position="385"/>
    </location>
</feature>
<sequence>MNSFSDLNLIAPIQRAIKAQNYTTPTPIQAQTIPEILNGRDILGSAQTGTGKTAAFALPILDYLGRQNRRPIPNEPTVLVLVPTRELAIQVGDSFATYGRHLRVRHALIYGGVNQFRQVRDLNRGVHILVATPGRLLDLMNQGHIDLSRLELFAVDEADRMMDMGFLPDLKKIIREIPQERQSLFFSATLPPKINELSRELLTDPVSVTIDPEVRSVEAIEQSLIYVDQQSKKDLLLDILNEEGIGQTVVFTKTKFCANRLEEQLRKSGVSAIAIHGNKSQNARQKALLAFRNEKVKVLVATDVAARGIDVDGVTHVINFELPHEPESYVHRIGRTGRAGASGIAISFCSNAERAELRAIERQIEQKVPVDTERSTFIPSANDPIPGKKGKGRGKPRRFSSGSGGEGGRGFGGEGKRPFKPRKKFKSRTGAPRGRVEGEGGGSGGHSGSGQPKSQKRRSFNKGGKPARRKETSVN</sequence>
<dbReference type="CDD" id="cd18787">
    <property type="entry name" value="SF2_C_DEAD"/>
    <property type="match status" value="1"/>
</dbReference>